<sequence length="227" mass="25301">MADIPPLKRIRWSQAYRIVPSRFPPVGVFDRIADPGDLDALYAIEALTNPRIRDELGVLPLVPKDRRVSGPGTTPIMAAFTHLNPEGSRFSDGSWGVFYAAHSVATAVEETVYHRERFLAATAEPPCDTEMRCYRTSIQAKLHDLRGGWPAEHDPDSYGASVALARKLRAEGSDGIVYESARHHGGECVAVFYPDRVAPCVQAQHLLYRWDGKRIAQVLEVSELKRH</sequence>
<protein>
    <submittedName>
        <fullName evidence="2">RES family NAD+ phosphorylase</fullName>
    </submittedName>
</protein>
<gene>
    <name evidence="2" type="ORF">ISS97_00610</name>
</gene>
<reference evidence="2 3" key="1">
    <citation type="submission" date="2020-10" db="EMBL/GenBank/DDBJ databases">
        <title>Phylogeny of dyella-like bacteria.</title>
        <authorList>
            <person name="Fu J."/>
        </authorList>
    </citation>
    <scope>NUCLEOTIDE SEQUENCE [LARGE SCALE GENOMIC DNA]</scope>
    <source>
        <strain evidence="2 3">BB4</strain>
    </source>
</reference>
<dbReference type="EMBL" id="JADIKD010000004">
    <property type="protein sequence ID" value="MFK2915746.1"/>
    <property type="molecule type" value="Genomic_DNA"/>
</dbReference>
<dbReference type="InterPro" id="IPR014914">
    <property type="entry name" value="RES_dom"/>
</dbReference>
<dbReference type="Proteomes" id="UP001620408">
    <property type="component" value="Unassembled WGS sequence"/>
</dbReference>
<feature type="domain" description="RES" evidence="1">
    <location>
        <begin position="79"/>
        <end position="203"/>
    </location>
</feature>
<accession>A0ABW8JYX2</accession>
<evidence type="ECO:0000313" key="2">
    <source>
        <dbReference type="EMBL" id="MFK2915746.1"/>
    </source>
</evidence>
<dbReference type="SMART" id="SM00953">
    <property type="entry name" value="RES"/>
    <property type="match status" value="1"/>
</dbReference>
<dbReference type="RefSeq" id="WP_379987308.1">
    <property type="nucleotide sequence ID" value="NZ_JADIKD010000004.1"/>
</dbReference>
<proteinExistence type="predicted"/>
<name>A0ABW8JYX2_9GAMM</name>
<evidence type="ECO:0000259" key="1">
    <source>
        <dbReference type="SMART" id="SM00953"/>
    </source>
</evidence>
<organism evidence="2 3">
    <name type="scientific">Dyella koreensis</name>
    <dbReference type="NCBI Taxonomy" id="311235"/>
    <lineage>
        <taxon>Bacteria</taxon>
        <taxon>Pseudomonadati</taxon>
        <taxon>Pseudomonadota</taxon>
        <taxon>Gammaproteobacteria</taxon>
        <taxon>Lysobacterales</taxon>
        <taxon>Rhodanobacteraceae</taxon>
        <taxon>Dyella</taxon>
    </lineage>
</organism>
<dbReference type="Pfam" id="PF08808">
    <property type="entry name" value="RES"/>
    <property type="match status" value="1"/>
</dbReference>
<keyword evidence="3" id="KW-1185">Reference proteome</keyword>
<comment type="caution">
    <text evidence="2">The sequence shown here is derived from an EMBL/GenBank/DDBJ whole genome shotgun (WGS) entry which is preliminary data.</text>
</comment>
<evidence type="ECO:0000313" key="3">
    <source>
        <dbReference type="Proteomes" id="UP001620408"/>
    </source>
</evidence>